<evidence type="ECO:0000313" key="4">
    <source>
        <dbReference type="Proteomes" id="UP000219440"/>
    </source>
</evidence>
<protein>
    <submittedName>
        <fullName evidence="3">Uncharacterized protein</fullName>
    </submittedName>
</protein>
<gene>
    <name evidence="3" type="ORF">SAMN06296378_1721</name>
</gene>
<evidence type="ECO:0000313" key="3">
    <source>
        <dbReference type="EMBL" id="SOE66369.1"/>
    </source>
</evidence>
<reference evidence="3 4" key="1">
    <citation type="submission" date="2017-09" db="EMBL/GenBank/DDBJ databases">
        <authorList>
            <person name="Ehlers B."/>
            <person name="Leendertz F.H."/>
        </authorList>
    </citation>
    <scope>NUCLEOTIDE SEQUENCE [LARGE SCALE GENOMIC DNA]</scope>
    <source>
        <strain evidence="3 4">CGMCC 1.05381</strain>
    </source>
</reference>
<sequence>MQDQWSGDGDRVGPPSPPPLHLSSRARLVIPVILSLVVQIPPNLWWLTQLRELASVLTIALAIIGPLALLLVRRIPGPVVAFVSVAACIDTSTG</sequence>
<name>A0A2C8ZML8_9MICO</name>
<keyword evidence="2" id="KW-0472">Membrane</keyword>
<proteinExistence type="predicted"/>
<evidence type="ECO:0000256" key="1">
    <source>
        <dbReference type="SAM" id="MobiDB-lite"/>
    </source>
</evidence>
<feature type="region of interest" description="Disordered" evidence="1">
    <location>
        <begin position="1"/>
        <end position="21"/>
    </location>
</feature>
<keyword evidence="2" id="KW-0812">Transmembrane</keyword>
<organism evidence="3 4">
    <name type="scientific">Salinibacterium xinjiangense</name>
    <dbReference type="NCBI Taxonomy" id="386302"/>
    <lineage>
        <taxon>Bacteria</taxon>
        <taxon>Bacillati</taxon>
        <taxon>Actinomycetota</taxon>
        <taxon>Actinomycetes</taxon>
        <taxon>Micrococcales</taxon>
        <taxon>Microbacteriaceae</taxon>
        <taxon>Salinibacterium</taxon>
    </lineage>
</organism>
<dbReference type="EMBL" id="OCST01000003">
    <property type="protein sequence ID" value="SOE66369.1"/>
    <property type="molecule type" value="Genomic_DNA"/>
</dbReference>
<keyword evidence="2" id="KW-1133">Transmembrane helix</keyword>
<accession>A0A2C8ZML8</accession>
<feature type="transmembrane region" description="Helical" evidence="2">
    <location>
        <begin position="53"/>
        <end position="72"/>
    </location>
</feature>
<evidence type="ECO:0000256" key="2">
    <source>
        <dbReference type="SAM" id="Phobius"/>
    </source>
</evidence>
<dbReference type="Proteomes" id="UP000219440">
    <property type="component" value="Unassembled WGS sequence"/>
</dbReference>
<keyword evidence="4" id="KW-1185">Reference proteome</keyword>
<dbReference type="AlphaFoldDB" id="A0A2C8ZML8"/>
<feature type="transmembrane region" description="Helical" evidence="2">
    <location>
        <begin position="28"/>
        <end position="47"/>
    </location>
</feature>